<dbReference type="Pfam" id="PF05035">
    <property type="entry name" value="DGOK"/>
    <property type="match status" value="1"/>
</dbReference>
<dbReference type="Proteomes" id="UP001057860">
    <property type="component" value="Chromosome"/>
</dbReference>
<evidence type="ECO:0000313" key="1">
    <source>
        <dbReference type="EMBL" id="UWM45301.1"/>
    </source>
</evidence>
<dbReference type="InterPro" id="IPR042258">
    <property type="entry name" value="DGOK_N"/>
</dbReference>
<accession>A0ABY5UPB0</accession>
<dbReference type="EMBL" id="CP104006">
    <property type="protein sequence ID" value="UWM45301.1"/>
    <property type="molecule type" value="Genomic_DNA"/>
</dbReference>
<dbReference type="InterPro" id="IPR007729">
    <property type="entry name" value="DGOK"/>
</dbReference>
<proteinExistence type="predicted"/>
<name>A0ABY5UPB0_9GAMM</name>
<dbReference type="InterPro" id="IPR042257">
    <property type="entry name" value="DGOK_C"/>
</dbReference>
<dbReference type="GeneID" id="75138350"/>
<evidence type="ECO:0000313" key="2">
    <source>
        <dbReference type="Proteomes" id="UP001057860"/>
    </source>
</evidence>
<protein>
    <submittedName>
        <fullName evidence="1">2-dehydro-3-deoxygalactonokinase</fullName>
    </submittedName>
</protein>
<dbReference type="RefSeq" id="WP_050151855.1">
    <property type="nucleotide sequence ID" value="NZ_CABHWW010000007.1"/>
</dbReference>
<reference evidence="1" key="1">
    <citation type="submission" date="2022-08" db="EMBL/GenBank/DDBJ databases">
        <authorList>
            <person name="Bogun A."/>
            <person name="Kislichkina A."/>
            <person name="Solomentsev V."/>
            <person name="Skryabin Y."/>
            <person name="Sizova A."/>
            <person name="Platonov M."/>
            <person name="Dentovskaya S."/>
        </authorList>
    </citation>
    <scope>NUCLEOTIDE SEQUENCE</scope>
    <source>
        <strain evidence="1">SCPM-O-B-7604</strain>
    </source>
</reference>
<dbReference type="CDD" id="cd24012">
    <property type="entry name" value="ASKHA_NBD_KDGal-kinase"/>
    <property type="match status" value="1"/>
</dbReference>
<dbReference type="Gene3D" id="3.30.420.300">
    <property type="entry name" value="2-keto-3-deoxy-galactonokinase, substrate binding domain"/>
    <property type="match status" value="1"/>
</dbReference>
<organism evidence="1 2">
    <name type="scientific">Yersinia alsatica</name>
    <dbReference type="NCBI Taxonomy" id="2890317"/>
    <lineage>
        <taxon>Bacteria</taxon>
        <taxon>Pseudomonadati</taxon>
        <taxon>Pseudomonadota</taxon>
        <taxon>Gammaproteobacteria</taxon>
        <taxon>Enterobacterales</taxon>
        <taxon>Yersiniaceae</taxon>
        <taxon>Yersinia</taxon>
    </lineage>
</organism>
<sequence>MDKSYIAIDWGSTNLRAWLYLHGQCVDTLRSEAGVTRFNGQSAQQVFQQVIAPWRDQQQQHNLPVVMAGMIGSNAGWISVPYLSCPTHLTQVSHQLTAVAEAEPVRAWIIPGLCVDKPDNRNVMRGEETQLIGAYAELPSSVYLMPGTHSKWVQMQGDQVMDFRTMMTGELHHLLLNNSLVGAGLAEQLPDSATFTQGLAQGFNDSNIMRCLFETRAAHVLGRLKRSSVSEWLSGLLIGNEVAQMQQQYPLAAGERITVIGNPKLVARYTQALEMAAMPYQVLDGDHAFQSGIRSIVNEMEY</sequence>
<gene>
    <name evidence="1" type="ORF">N0H69_00085</name>
</gene>
<dbReference type="Gene3D" id="3.30.420.310">
    <property type="entry name" value="2-keto-3-deoxy-galactonokinase, C-terminal domain"/>
    <property type="match status" value="1"/>
</dbReference>
<keyword evidence="2" id="KW-1185">Reference proteome</keyword>